<evidence type="ECO:0000313" key="2">
    <source>
        <dbReference type="Proteomes" id="UP000073492"/>
    </source>
</evidence>
<evidence type="ECO:0000313" key="1">
    <source>
        <dbReference type="EMBL" id="KXT09646.1"/>
    </source>
</evidence>
<sequence>MGRVTFSDRVGCCSPELRRSVENGQILIMDCHHTSNRAWKRAVAAKGGTPVRTCNSTRVSPEAHSSLDVHLDMKQSTITKIHQ</sequence>
<name>A0A139I4I0_9PEZI</name>
<proteinExistence type="predicted"/>
<organism evidence="1 2">
    <name type="scientific">Pseudocercospora musae</name>
    <dbReference type="NCBI Taxonomy" id="113226"/>
    <lineage>
        <taxon>Eukaryota</taxon>
        <taxon>Fungi</taxon>
        <taxon>Dikarya</taxon>
        <taxon>Ascomycota</taxon>
        <taxon>Pezizomycotina</taxon>
        <taxon>Dothideomycetes</taxon>
        <taxon>Dothideomycetidae</taxon>
        <taxon>Mycosphaerellales</taxon>
        <taxon>Mycosphaerellaceae</taxon>
        <taxon>Pseudocercospora</taxon>
    </lineage>
</organism>
<dbReference type="AlphaFoldDB" id="A0A139I4I0"/>
<comment type="caution">
    <text evidence="1">The sequence shown here is derived from an EMBL/GenBank/DDBJ whole genome shotgun (WGS) entry which is preliminary data.</text>
</comment>
<dbReference type="EMBL" id="LFZO01000317">
    <property type="protein sequence ID" value="KXT09646.1"/>
    <property type="molecule type" value="Genomic_DNA"/>
</dbReference>
<protein>
    <submittedName>
        <fullName evidence="1">Uncharacterized protein</fullName>
    </submittedName>
</protein>
<dbReference type="Proteomes" id="UP000073492">
    <property type="component" value="Unassembled WGS sequence"/>
</dbReference>
<accession>A0A139I4I0</accession>
<reference evidence="1 2" key="1">
    <citation type="submission" date="2015-07" db="EMBL/GenBank/DDBJ databases">
        <title>Comparative genomics of the Sigatoka disease complex on banana suggests a link between parallel evolutionary changes in Pseudocercospora fijiensis and Pseudocercospora eumusae and increased virulence on the banana host.</title>
        <authorList>
            <person name="Chang T.-C."/>
            <person name="Salvucci A."/>
            <person name="Crous P.W."/>
            <person name="Stergiopoulos I."/>
        </authorList>
    </citation>
    <scope>NUCLEOTIDE SEQUENCE [LARGE SCALE GENOMIC DNA]</scope>
    <source>
        <strain evidence="1 2">CBS 116634</strain>
    </source>
</reference>
<keyword evidence="2" id="KW-1185">Reference proteome</keyword>
<gene>
    <name evidence="1" type="ORF">AC579_3012</name>
</gene>